<name>A0ABR2SV23_9ROSI</name>
<gene>
    <name evidence="1" type="ORF">V6N11_025972</name>
</gene>
<comment type="caution">
    <text evidence="1">The sequence shown here is derived from an EMBL/GenBank/DDBJ whole genome shotgun (WGS) entry which is preliminary data.</text>
</comment>
<proteinExistence type="predicted"/>
<protein>
    <submittedName>
        <fullName evidence="1">Uncharacterized protein</fullName>
    </submittedName>
</protein>
<evidence type="ECO:0000313" key="1">
    <source>
        <dbReference type="EMBL" id="KAK9028834.1"/>
    </source>
</evidence>
<keyword evidence="2" id="KW-1185">Reference proteome</keyword>
<accession>A0ABR2SV23</accession>
<evidence type="ECO:0000313" key="2">
    <source>
        <dbReference type="Proteomes" id="UP001396334"/>
    </source>
</evidence>
<reference evidence="1 2" key="1">
    <citation type="journal article" date="2024" name="G3 (Bethesda)">
        <title>Genome assembly of Hibiscus sabdariffa L. provides insights into metabolisms of medicinal natural products.</title>
        <authorList>
            <person name="Kim T."/>
        </authorList>
    </citation>
    <scope>NUCLEOTIDE SEQUENCE [LARGE SCALE GENOMIC DNA]</scope>
    <source>
        <strain evidence="1">TK-2024</strain>
        <tissue evidence="1">Old leaves</tissue>
    </source>
</reference>
<dbReference type="EMBL" id="JBBPBN010000011">
    <property type="protein sequence ID" value="KAK9028834.1"/>
    <property type="molecule type" value="Genomic_DNA"/>
</dbReference>
<sequence length="100" mass="10901">MDNPIPFRIPASYCSSPLPFASPSSPLTFPLLVPPVSFASPLDFPPKLNPSTLQVLLGAYVGRFLGLELNVVRFWSFDLTSEGLIIRALTILRTQVLGPC</sequence>
<dbReference type="Proteomes" id="UP001396334">
    <property type="component" value="Unassembled WGS sequence"/>
</dbReference>
<organism evidence="1 2">
    <name type="scientific">Hibiscus sabdariffa</name>
    <name type="common">roselle</name>
    <dbReference type="NCBI Taxonomy" id="183260"/>
    <lineage>
        <taxon>Eukaryota</taxon>
        <taxon>Viridiplantae</taxon>
        <taxon>Streptophyta</taxon>
        <taxon>Embryophyta</taxon>
        <taxon>Tracheophyta</taxon>
        <taxon>Spermatophyta</taxon>
        <taxon>Magnoliopsida</taxon>
        <taxon>eudicotyledons</taxon>
        <taxon>Gunneridae</taxon>
        <taxon>Pentapetalae</taxon>
        <taxon>rosids</taxon>
        <taxon>malvids</taxon>
        <taxon>Malvales</taxon>
        <taxon>Malvaceae</taxon>
        <taxon>Malvoideae</taxon>
        <taxon>Hibiscus</taxon>
    </lineage>
</organism>